<dbReference type="SUPFAM" id="SSF48230">
    <property type="entry name" value="Chondroitin AC/alginate lyase"/>
    <property type="match status" value="1"/>
</dbReference>
<evidence type="ECO:0000259" key="2">
    <source>
        <dbReference type="Pfam" id="PF07940"/>
    </source>
</evidence>
<dbReference type="OrthoDB" id="9793856at2"/>
<dbReference type="InterPro" id="IPR008929">
    <property type="entry name" value="Chondroitin_lyas"/>
</dbReference>
<dbReference type="InterPro" id="IPR012480">
    <property type="entry name" value="Hepar_II_III_C"/>
</dbReference>
<dbReference type="GO" id="GO:0030313">
    <property type="term" value="C:cell envelope"/>
    <property type="evidence" value="ECO:0007669"/>
    <property type="project" value="UniProtKB-SubCell"/>
</dbReference>
<comment type="subcellular location">
    <subcellularLocation>
        <location evidence="1">Cell envelope</location>
    </subcellularLocation>
</comment>
<evidence type="ECO:0000256" key="1">
    <source>
        <dbReference type="ARBA" id="ARBA00004196"/>
    </source>
</evidence>
<accession>A0A3B0CFM3</accession>
<dbReference type="EMBL" id="RBAH01000009">
    <property type="protein sequence ID" value="RKN84222.1"/>
    <property type="molecule type" value="Genomic_DNA"/>
</dbReference>
<dbReference type="Gene3D" id="2.70.98.70">
    <property type="match status" value="1"/>
</dbReference>
<gene>
    <name evidence="3" type="ORF">D7M11_14555</name>
</gene>
<comment type="caution">
    <text evidence="3">The sequence shown here is derived from an EMBL/GenBank/DDBJ whole genome shotgun (WGS) entry which is preliminary data.</text>
</comment>
<name>A0A3B0CFM3_9BACL</name>
<dbReference type="Gene3D" id="1.50.10.100">
    <property type="entry name" value="Chondroitin AC/alginate lyase"/>
    <property type="match status" value="1"/>
</dbReference>
<evidence type="ECO:0000313" key="4">
    <source>
        <dbReference type="Proteomes" id="UP000282311"/>
    </source>
</evidence>
<evidence type="ECO:0000313" key="3">
    <source>
        <dbReference type="EMBL" id="RKN84222.1"/>
    </source>
</evidence>
<feature type="domain" description="Heparinase II/III-like C-terminal" evidence="2">
    <location>
        <begin position="407"/>
        <end position="542"/>
    </location>
</feature>
<dbReference type="AlphaFoldDB" id="A0A3B0CFM3"/>
<reference evidence="3 4" key="1">
    <citation type="journal article" date="2007" name="Int. J. Syst. Evol. Microbiol.">
        <title>Paenibacillus ginsengarvi sp. nov., isolated from soil from ginseng cultivation.</title>
        <authorList>
            <person name="Yoon M.H."/>
            <person name="Ten L.N."/>
            <person name="Im W.T."/>
        </authorList>
    </citation>
    <scope>NUCLEOTIDE SEQUENCE [LARGE SCALE GENOMIC DNA]</scope>
    <source>
        <strain evidence="3 4">KCTC 13059</strain>
    </source>
</reference>
<dbReference type="GO" id="GO:0016829">
    <property type="term" value="F:lyase activity"/>
    <property type="evidence" value="ECO:0007669"/>
    <property type="project" value="InterPro"/>
</dbReference>
<dbReference type="Proteomes" id="UP000282311">
    <property type="component" value="Unassembled WGS sequence"/>
</dbReference>
<keyword evidence="4" id="KW-1185">Reference proteome</keyword>
<dbReference type="Pfam" id="PF07940">
    <property type="entry name" value="Hepar_II_III_C"/>
    <property type="match status" value="1"/>
</dbReference>
<sequence>MFYSKLDQTSSKRLLLPAQSFKPFPQYTDRASWNAISQAVAGMWTQWAEERLDFTWPALPAVRYMDYVRDGNRSRYEQLYFTRRRALCELVIGECVEGRGRFIEQIVNGIWCLCEESYWVIPAHLSISKQSAGSALPDVTDPVIDLFASETGGLLAWTAYLLADRLNEESPMLVQRIRYELNRRLMVPFLERDDFSWMGFTGRKVNNWNPWIISNCLAVFLLQEQEAEPRSRAIEKAAKCLDFFVGVYHADGGCDEGPGYWGRAGASLFDCMELIHLASDGQISFYEEELVRQIGRYIYRAHIDGNYYVNFADGNARIKIAADIVYRYGKRIGDSRMAGLGASAFHGNGVNRDSFGSPMRILGKLFDAGELLAADGAAPYERDVWLADTQIFAVREKGGSSEGLYVAAKGGHNSESHNHNDIGHYIVYYNGRPFLIDAGVENYTSKTFSSRRYEIWTMQSDYHSVPTVGGVQQQAGAAFRATDVSYEASDEGASVSMNIAAAYPKEAGIVAWRRHVGLKRASDGVSLEIGDTFELAAATDDVILNILSLPEPRILADGRIELSNPLGETIALHYDGSRLSAEVEPIVVTDSKLLAVWGEKLHRIKLSMMEPAAEGSFVMRIEAVRS</sequence>
<organism evidence="3 4">
    <name type="scientific">Paenibacillus ginsengarvi</name>
    <dbReference type="NCBI Taxonomy" id="400777"/>
    <lineage>
        <taxon>Bacteria</taxon>
        <taxon>Bacillati</taxon>
        <taxon>Bacillota</taxon>
        <taxon>Bacilli</taxon>
        <taxon>Bacillales</taxon>
        <taxon>Paenibacillaceae</taxon>
        <taxon>Paenibacillus</taxon>
    </lineage>
</organism>
<protein>
    <submittedName>
        <fullName evidence="3">Heparinase</fullName>
    </submittedName>
</protein>
<proteinExistence type="predicted"/>